<gene>
    <name evidence="1" type="ORF">CRV2_00004982</name>
</gene>
<protein>
    <submittedName>
        <fullName evidence="1">Uncharacterized protein</fullName>
    </submittedName>
</protein>
<reference evidence="1" key="2">
    <citation type="submission" date="2021-10" db="EMBL/GenBank/DDBJ databases">
        <authorList>
            <person name="Piombo E."/>
        </authorList>
    </citation>
    <scope>NUCLEOTIDE SEQUENCE</scope>
</reference>
<dbReference type="Proteomes" id="UP000836387">
    <property type="component" value="Unassembled WGS sequence"/>
</dbReference>
<organism evidence="1 2">
    <name type="scientific">Clonostachys rosea f. rosea IK726</name>
    <dbReference type="NCBI Taxonomy" id="1349383"/>
    <lineage>
        <taxon>Eukaryota</taxon>
        <taxon>Fungi</taxon>
        <taxon>Dikarya</taxon>
        <taxon>Ascomycota</taxon>
        <taxon>Pezizomycotina</taxon>
        <taxon>Sordariomycetes</taxon>
        <taxon>Hypocreomycetidae</taxon>
        <taxon>Hypocreales</taxon>
        <taxon>Bionectriaceae</taxon>
        <taxon>Clonostachys</taxon>
    </lineage>
</organism>
<proteinExistence type="predicted"/>
<comment type="caution">
    <text evidence="1">The sequence shown here is derived from an EMBL/GenBank/DDBJ whole genome shotgun (WGS) entry which is preliminary data.</text>
</comment>
<keyword evidence="2" id="KW-1185">Reference proteome</keyword>
<sequence length="249" mass="27392">MSKAHGPVYQSYNEYGNDGGGAPPRPMLGPNTRDQSFGTPLVSLVPDQQPGRKKRGTVLGGPPYKSFQDHDEDHDEWGMSWHPSPAKAPADDGPSFANGSSWVYFKLAFHVPGVALMLGVSELAVRIVYEYTKKPGRGAASKGIHPAGHVAVCLVLWLASVVVLYFLTTYIKATDNYCYAPFDKTIFTNFWWGVCQGEWDGQRPSAVALAALAAVIWLIYFFLFIFACIDTSKRSEKRAGKSTEKRPTP</sequence>
<evidence type="ECO:0000313" key="1">
    <source>
        <dbReference type="EMBL" id="CAG9946103.1"/>
    </source>
</evidence>
<accession>A0ACA9TYV4</accession>
<dbReference type="EMBL" id="CADEHS020000010">
    <property type="protein sequence ID" value="CAG9946103.1"/>
    <property type="molecule type" value="Genomic_DNA"/>
</dbReference>
<name>A0ACA9TYV4_BIOOC</name>
<evidence type="ECO:0000313" key="2">
    <source>
        <dbReference type="Proteomes" id="UP000836387"/>
    </source>
</evidence>
<reference evidence="1" key="1">
    <citation type="submission" date="2020-04" db="EMBL/GenBank/DDBJ databases">
        <authorList>
            <person name="Broberg M."/>
        </authorList>
    </citation>
    <scope>NUCLEOTIDE SEQUENCE</scope>
</reference>